<evidence type="ECO:0000313" key="2">
    <source>
        <dbReference type="EMBL" id="OWP03546.1"/>
    </source>
</evidence>
<feature type="region of interest" description="Disordered" evidence="1">
    <location>
        <begin position="164"/>
        <end position="342"/>
    </location>
</feature>
<dbReference type="EMBL" id="MZNU01000176">
    <property type="protein sequence ID" value="OWP03546.1"/>
    <property type="molecule type" value="Genomic_DNA"/>
</dbReference>
<sequence>MASSVLSKCMEPASELGSQLPAPSALQKCGEVQVEGRGTGSRSLSAEIRAQQEERSHFVKHLPFDLLEDKFRDPSVLPEVWQGRRKAKMESIQEYLNLRMQDDPDGVTEWMALKNSDRGEPVWATPKELAEALAVLDEAFRQAEETLPDSTQGDTRKVKWAEIHGGENQTPKSGRDHKSTTQVTSFAPEGQSREAILLKPAELTPVEPPAGVSPPRRRSNAIVQPLKEGPSPNQPLALRSPNSSLSDGSPGSYESPPVIMRPRQSYDPSSTKVLLPSLAGPGMASMSFQETPSDSEAESPTGRISSGTGANAAHFQFDRPSHADQSGGQEKTSQGALTSPANTHLISGMSHLQSASDPSKISGDTSSPVKEMEFEKAQTRLSLGQRLKEQLAIQKTEREHRIKQLDALVSSSDGWSGTSLSSDVDEDMIRDVFYPPLLPSQNRGYNYLQVLENIWSLKMCEGLKFEMTANLIRVMQGLIHDLTTTKQELLDGMKDLTTINEELLDETRREYGEHFNLHLIRALEEQPYLPGSGLKRQTLKDNMIYSYAIKEQLHPGWDSKPHAVMTSEGREGPGSCVVKQRSNGMCNHEGQERLEKSKNPKTTRGEAPQDKNKVRKPKEVDIFTLEKVANKIKDTFRRSKKMERKPLPLMT</sequence>
<evidence type="ECO:0000313" key="3">
    <source>
        <dbReference type="Proteomes" id="UP000242519"/>
    </source>
</evidence>
<feature type="region of interest" description="Disordered" evidence="1">
    <location>
        <begin position="1"/>
        <end position="24"/>
    </location>
</feature>
<reference evidence="2 3" key="1">
    <citation type="submission" date="2017-04" db="EMBL/GenBank/DDBJ databases">
        <title>Draft genome sequence of Marssonina coronaria NL1: causal agent of apple blotch.</title>
        <authorList>
            <person name="Cheng Q."/>
        </authorList>
    </citation>
    <scope>NUCLEOTIDE SEQUENCE [LARGE SCALE GENOMIC DNA]</scope>
    <source>
        <strain evidence="2 3">NL1</strain>
    </source>
</reference>
<feature type="compositionally biased region" description="Polar residues" evidence="1">
    <location>
        <begin position="240"/>
        <end position="249"/>
    </location>
</feature>
<comment type="caution">
    <text evidence="2">The sequence shown here is derived from an EMBL/GenBank/DDBJ whole genome shotgun (WGS) entry which is preliminary data.</text>
</comment>
<dbReference type="Proteomes" id="UP000242519">
    <property type="component" value="Unassembled WGS sequence"/>
</dbReference>
<feature type="region of interest" description="Disordered" evidence="1">
    <location>
        <begin position="587"/>
        <end position="618"/>
    </location>
</feature>
<organism evidence="2 3">
    <name type="scientific">Diplocarpon coronariae</name>
    <dbReference type="NCBI Taxonomy" id="2795749"/>
    <lineage>
        <taxon>Eukaryota</taxon>
        <taxon>Fungi</taxon>
        <taxon>Dikarya</taxon>
        <taxon>Ascomycota</taxon>
        <taxon>Pezizomycotina</taxon>
        <taxon>Leotiomycetes</taxon>
        <taxon>Helotiales</taxon>
        <taxon>Drepanopezizaceae</taxon>
        <taxon>Diplocarpon</taxon>
    </lineage>
</organism>
<dbReference type="AlphaFoldDB" id="A0A218Z8M8"/>
<accession>A0A218Z8M8</accession>
<evidence type="ECO:0000256" key="1">
    <source>
        <dbReference type="SAM" id="MobiDB-lite"/>
    </source>
</evidence>
<feature type="compositionally biased region" description="Basic and acidic residues" evidence="1">
    <location>
        <begin position="589"/>
        <end position="618"/>
    </location>
</feature>
<protein>
    <submittedName>
        <fullName evidence="2">Uncharacterized protein</fullName>
    </submittedName>
</protein>
<dbReference type="InParanoid" id="A0A218Z8M8"/>
<gene>
    <name evidence="2" type="ORF">B2J93_7564</name>
</gene>
<proteinExistence type="predicted"/>
<name>A0A218Z8M8_9HELO</name>
<feature type="compositionally biased region" description="Polar residues" evidence="1">
    <location>
        <begin position="323"/>
        <end position="342"/>
    </location>
</feature>
<keyword evidence="3" id="KW-1185">Reference proteome</keyword>